<dbReference type="EMBL" id="CP115965">
    <property type="protein sequence ID" value="WZW99599.1"/>
    <property type="molecule type" value="Genomic_DNA"/>
</dbReference>
<dbReference type="PANTHER" id="PTHR36151">
    <property type="entry name" value="BLR2777 PROTEIN"/>
    <property type="match status" value="1"/>
</dbReference>
<sequence length="287" mass="30475">MLRPAQRLLGETLRARVAGSDAADRGHQIWGQPGERWFSPTDPIWRVHEDASMFPGGVAALLLQSLHPLAMAGVAGHSGYKGDPWGRLQRTSHYIAITTYGTIPHATQTIDHVAAVHERVRGKDDRGRPYRASDPHLLAWIHAAEIASFLAAHRVYGAHPLSAADADTYVAQTAVPAARLGVLDPPTSVAALAAVLAAYRPELELTPAAAETIDFLLRTPPLPGAARPGYWMLAAGGIAVLPPWARALVGTRLPVPVGRALGRAGTATVRWGLAGIDSGRRPAPPPD</sequence>
<accession>A0ABZ3CBQ3</accession>
<dbReference type="Pfam" id="PF09995">
    <property type="entry name" value="MPAB_Lcp_cat"/>
    <property type="match status" value="1"/>
</dbReference>
<dbReference type="Proteomes" id="UP001434337">
    <property type="component" value="Chromosome"/>
</dbReference>
<organism evidence="2 3">
    <name type="scientific">Propioniciclava soli</name>
    <dbReference type="NCBI Taxonomy" id="2775081"/>
    <lineage>
        <taxon>Bacteria</taxon>
        <taxon>Bacillati</taxon>
        <taxon>Actinomycetota</taxon>
        <taxon>Actinomycetes</taxon>
        <taxon>Propionibacteriales</taxon>
        <taxon>Propionibacteriaceae</taxon>
        <taxon>Propioniciclava</taxon>
    </lineage>
</organism>
<dbReference type="RefSeq" id="WP_342373203.1">
    <property type="nucleotide sequence ID" value="NZ_CP115965.1"/>
</dbReference>
<feature type="domain" description="ER-bound oxygenase mpaB/mpaB'/Rubber oxygenase catalytic" evidence="1">
    <location>
        <begin position="45"/>
        <end position="271"/>
    </location>
</feature>
<dbReference type="InterPro" id="IPR018713">
    <property type="entry name" value="MPAB/Lcp_cat_dom"/>
</dbReference>
<reference evidence="2 3" key="1">
    <citation type="journal article" date="2023" name="Environ Microbiome">
        <title>A coral-associated actinobacterium mitigates coral bleaching under heat stress.</title>
        <authorList>
            <person name="Li J."/>
            <person name="Zou Y."/>
            <person name="Li Q."/>
            <person name="Zhang J."/>
            <person name="Bourne D.G."/>
            <person name="Lyu Y."/>
            <person name="Liu C."/>
            <person name="Zhang S."/>
        </authorList>
    </citation>
    <scope>NUCLEOTIDE SEQUENCE [LARGE SCALE GENOMIC DNA]</scope>
    <source>
        <strain evidence="2 3">SCSIO 13291</strain>
    </source>
</reference>
<evidence type="ECO:0000313" key="2">
    <source>
        <dbReference type="EMBL" id="WZW99599.1"/>
    </source>
</evidence>
<gene>
    <name evidence="2" type="ORF">PCC79_05230</name>
</gene>
<proteinExistence type="predicted"/>
<evidence type="ECO:0000313" key="3">
    <source>
        <dbReference type="Proteomes" id="UP001434337"/>
    </source>
</evidence>
<protein>
    <submittedName>
        <fullName evidence="2">Oxygenase MpaB family protein</fullName>
    </submittedName>
</protein>
<evidence type="ECO:0000259" key="1">
    <source>
        <dbReference type="Pfam" id="PF09995"/>
    </source>
</evidence>
<dbReference type="PANTHER" id="PTHR36151:SF3">
    <property type="entry name" value="ER-BOUND OXYGENASE MPAB_MPAB'_RUBBER OXYGENASE CATALYTIC DOMAIN-CONTAINING PROTEIN"/>
    <property type="match status" value="1"/>
</dbReference>
<keyword evidence="3" id="KW-1185">Reference proteome</keyword>
<name>A0ABZ3CBQ3_9ACTN</name>